<protein>
    <recommendedName>
        <fullName evidence="6 13">Molybdopterin molybdenumtransferase</fullName>
        <ecNumber evidence="5 13">2.10.1.1</ecNumber>
    </recommendedName>
</protein>
<evidence type="ECO:0000256" key="7">
    <source>
        <dbReference type="ARBA" id="ARBA00022505"/>
    </source>
</evidence>
<evidence type="ECO:0000256" key="4">
    <source>
        <dbReference type="ARBA" id="ARBA00010763"/>
    </source>
</evidence>
<dbReference type="InterPro" id="IPR001453">
    <property type="entry name" value="MoaB/Mog_dom"/>
</dbReference>
<dbReference type="CDD" id="cd00887">
    <property type="entry name" value="MoeA"/>
    <property type="match status" value="1"/>
</dbReference>
<evidence type="ECO:0000256" key="10">
    <source>
        <dbReference type="ARBA" id="ARBA00022842"/>
    </source>
</evidence>
<dbReference type="Proteomes" id="UP001058072">
    <property type="component" value="Chromosome"/>
</dbReference>
<dbReference type="EMBL" id="CP071250">
    <property type="protein sequence ID" value="UUF07416.1"/>
    <property type="molecule type" value="Genomic_DNA"/>
</dbReference>
<dbReference type="SUPFAM" id="SSF63882">
    <property type="entry name" value="MoeA N-terminal region -like"/>
    <property type="match status" value="1"/>
</dbReference>
<evidence type="ECO:0000256" key="8">
    <source>
        <dbReference type="ARBA" id="ARBA00022679"/>
    </source>
</evidence>
<dbReference type="EC" id="2.10.1.1" evidence="5 13"/>
<dbReference type="Pfam" id="PF00994">
    <property type="entry name" value="MoCF_biosynth"/>
    <property type="match status" value="1"/>
</dbReference>
<dbReference type="Gene3D" id="2.40.340.10">
    <property type="entry name" value="MoeA, C-terminal, domain IV"/>
    <property type="match status" value="1"/>
</dbReference>
<dbReference type="FunFam" id="3.40.980.10:FF:000004">
    <property type="entry name" value="Molybdopterin molybdenumtransferase"/>
    <property type="match status" value="1"/>
</dbReference>
<dbReference type="InterPro" id="IPR036688">
    <property type="entry name" value="MoeA_C_domain_IV_sf"/>
</dbReference>
<keyword evidence="10 13" id="KW-0460">Magnesium</keyword>
<keyword evidence="8 13" id="KW-0808">Transferase</keyword>
<dbReference type="InterPro" id="IPR036425">
    <property type="entry name" value="MoaB/Mog-like_dom_sf"/>
</dbReference>
<evidence type="ECO:0000256" key="2">
    <source>
        <dbReference type="ARBA" id="ARBA00002901"/>
    </source>
</evidence>
<dbReference type="SUPFAM" id="SSF53218">
    <property type="entry name" value="Molybdenum cofactor biosynthesis proteins"/>
    <property type="match status" value="1"/>
</dbReference>
<evidence type="ECO:0000256" key="5">
    <source>
        <dbReference type="ARBA" id="ARBA00013269"/>
    </source>
</evidence>
<evidence type="ECO:0000256" key="13">
    <source>
        <dbReference type="RuleBase" id="RU365090"/>
    </source>
</evidence>
<keyword evidence="9 13" id="KW-0479">Metal-binding</keyword>
<evidence type="ECO:0000259" key="14">
    <source>
        <dbReference type="SMART" id="SM00852"/>
    </source>
</evidence>
<accession>A0A9Q9CL83</accession>
<evidence type="ECO:0000256" key="9">
    <source>
        <dbReference type="ARBA" id="ARBA00022723"/>
    </source>
</evidence>
<dbReference type="Gene3D" id="2.170.190.11">
    <property type="entry name" value="Molybdopterin biosynthesis moea protein, domain 3"/>
    <property type="match status" value="1"/>
</dbReference>
<sequence>MERITLEQAIELLVQQTKKQTKTKTVSVFEALNQVLAHDVYAPINVPSFNRSAMDGYAVKASETAGASHETPIKLQVIKQLMAGDYAQLKAESNQAVRVMTGSYIPDGFDAVIRQEDTNYGDEVVELYASVKPFMNYSAIGEDIKQGQLMLQAGTVLTPIHLGILASLGMDKVEVLVPIKVGLISSGSELAEAPEALKPGQIYDSNRFVLTSRLKELNVEVVFSKKISDDPTAVASFIKEQMKNVDLVITTGGVSVGKKDIMHEVISQLEANRLFWRINMRPGTPVLASLYQDKLILGLSGNPFAALTTFELLFRPILSQAMHTNTYTCVRKQARFKGTFNKGSKQRRFIRAYYEDGVVSIPTGEHASSVLSSMLGCNCFIDIEAGNAGLAENETVEVVLL</sequence>
<keyword evidence="7 13" id="KW-0500">Molybdenum</keyword>
<evidence type="ECO:0000256" key="3">
    <source>
        <dbReference type="ARBA" id="ARBA00005046"/>
    </source>
</evidence>
<dbReference type="PANTHER" id="PTHR10192">
    <property type="entry name" value="MOLYBDOPTERIN BIOSYNTHESIS PROTEIN"/>
    <property type="match status" value="1"/>
</dbReference>
<evidence type="ECO:0000256" key="11">
    <source>
        <dbReference type="ARBA" id="ARBA00023150"/>
    </source>
</evidence>
<dbReference type="PANTHER" id="PTHR10192:SF5">
    <property type="entry name" value="GEPHYRIN"/>
    <property type="match status" value="1"/>
</dbReference>
<evidence type="ECO:0000256" key="1">
    <source>
        <dbReference type="ARBA" id="ARBA00001946"/>
    </source>
</evidence>
<dbReference type="InterPro" id="IPR005111">
    <property type="entry name" value="MoeA_C_domain_IV"/>
</dbReference>
<dbReference type="GO" id="GO:0006777">
    <property type="term" value="P:Mo-molybdopterin cofactor biosynthetic process"/>
    <property type="evidence" value="ECO:0007669"/>
    <property type="project" value="UniProtKB-UniRule"/>
</dbReference>
<reference evidence="15" key="1">
    <citation type="submission" date="2021-03" db="EMBL/GenBank/DDBJ databases">
        <title>Comparative Genomics and Metabolomics in the genus Turicibacter.</title>
        <authorList>
            <person name="Maki J."/>
            <person name="Looft T."/>
        </authorList>
    </citation>
    <scope>NUCLEOTIDE SEQUENCE</scope>
    <source>
        <strain evidence="15">ISU324</strain>
    </source>
</reference>
<dbReference type="Pfam" id="PF03454">
    <property type="entry name" value="MoeA_C"/>
    <property type="match status" value="1"/>
</dbReference>
<comment type="function">
    <text evidence="2 13">Catalyzes the insertion of molybdate into adenylated molybdopterin with the concomitant release of AMP.</text>
</comment>
<comment type="cofactor">
    <cofactor evidence="1 13">
        <name>Mg(2+)</name>
        <dbReference type="ChEBI" id="CHEBI:18420"/>
    </cofactor>
</comment>
<feature type="domain" description="MoaB/Mog" evidence="14">
    <location>
        <begin position="182"/>
        <end position="320"/>
    </location>
</feature>
<comment type="catalytic activity">
    <reaction evidence="12">
        <text>adenylyl-molybdopterin + molybdate = Mo-molybdopterin + AMP + H(+)</text>
        <dbReference type="Rhea" id="RHEA:35047"/>
        <dbReference type="ChEBI" id="CHEBI:15378"/>
        <dbReference type="ChEBI" id="CHEBI:36264"/>
        <dbReference type="ChEBI" id="CHEBI:62727"/>
        <dbReference type="ChEBI" id="CHEBI:71302"/>
        <dbReference type="ChEBI" id="CHEBI:456215"/>
        <dbReference type="EC" id="2.10.1.1"/>
    </reaction>
</comment>
<dbReference type="InterPro" id="IPR005110">
    <property type="entry name" value="MoeA_linker/N"/>
</dbReference>
<comment type="similarity">
    <text evidence="4 13">Belongs to the MoeA family.</text>
</comment>
<dbReference type="InterPro" id="IPR038987">
    <property type="entry name" value="MoeA-like"/>
</dbReference>
<dbReference type="Gene3D" id="3.40.980.10">
    <property type="entry name" value="MoaB/Mog-like domain"/>
    <property type="match status" value="1"/>
</dbReference>
<dbReference type="RefSeq" id="WP_212724517.1">
    <property type="nucleotide sequence ID" value="NZ_CP071250.1"/>
</dbReference>
<proteinExistence type="inferred from homology"/>
<keyword evidence="11 13" id="KW-0501">Molybdenum cofactor biosynthesis</keyword>
<dbReference type="SMART" id="SM00852">
    <property type="entry name" value="MoCF_biosynth"/>
    <property type="match status" value="1"/>
</dbReference>
<dbReference type="AlphaFoldDB" id="A0A9Q9CL83"/>
<name>A0A9Q9CL83_9FIRM</name>
<dbReference type="NCBIfam" id="TIGR00177">
    <property type="entry name" value="molyb_syn"/>
    <property type="match status" value="1"/>
</dbReference>
<comment type="pathway">
    <text evidence="3 13">Cofactor biosynthesis; molybdopterin biosynthesis.</text>
</comment>
<dbReference type="Gene3D" id="3.90.105.10">
    <property type="entry name" value="Molybdopterin biosynthesis moea protein, domain 2"/>
    <property type="match status" value="1"/>
</dbReference>
<dbReference type="SUPFAM" id="SSF63867">
    <property type="entry name" value="MoeA C-terminal domain-like"/>
    <property type="match status" value="1"/>
</dbReference>
<dbReference type="GO" id="GO:0061599">
    <property type="term" value="F:molybdopterin molybdotransferase activity"/>
    <property type="evidence" value="ECO:0007669"/>
    <property type="project" value="UniProtKB-UniRule"/>
</dbReference>
<gene>
    <name evidence="15" type="ORF">J0J70_07170</name>
</gene>
<dbReference type="InterPro" id="IPR036135">
    <property type="entry name" value="MoeA_linker/N_sf"/>
</dbReference>
<dbReference type="NCBIfam" id="NF045515">
    <property type="entry name" value="Glp_gephyrin"/>
    <property type="match status" value="1"/>
</dbReference>
<evidence type="ECO:0000256" key="12">
    <source>
        <dbReference type="ARBA" id="ARBA00047317"/>
    </source>
</evidence>
<evidence type="ECO:0000256" key="6">
    <source>
        <dbReference type="ARBA" id="ARBA00021108"/>
    </source>
</evidence>
<dbReference type="GO" id="GO:0005829">
    <property type="term" value="C:cytosol"/>
    <property type="evidence" value="ECO:0007669"/>
    <property type="project" value="TreeGrafter"/>
</dbReference>
<evidence type="ECO:0000313" key="16">
    <source>
        <dbReference type="Proteomes" id="UP001058072"/>
    </source>
</evidence>
<evidence type="ECO:0000313" key="15">
    <source>
        <dbReference type="EMBL" id="UUF07416.1"/>
    </source>
</evidence>
<dbReference type="Pfam" id="PF03453">
    <property type="entry name" value="MoeA_N"/>
    <property type="match status" value="1"/>
</dbReference>
<dbReference type="GO" id="GO:0046872">
    <property type="term" value="F:metal ion binding"/>
    <property type="evidence" value="ECO:0007669"/>
    <property type="project" value="UniProtKB-UniRule"/>
</dbReference>
<organism evidence="15 16">
    <name type="scientific">Turicibacter bilis</name>
    <dbReference type="NCBI Taxonomy" id="2735723"/>
    <lineage>
        <taxon>Bacteria</taxon>
        <taxon>Bacillati</taxon>
        <taxon>Bacillota</taxon>
        <taxon>Erysipelotrichia</taxon>
        <taxon>Erysipelotrichales</taxon>
        <taxon>Turicibacteraceae</taxon>
        <taxon>Turicibacter</taxon>
    </lineage>
</organism>